<dbReference type="GO" id="GO:0005737">
    <property type="term" value="C:cytoplasm"/>
    <property type="evidence" value="ECO:0007669"/>
    <property type="project" value="TreeGrafter"/>
</dbReference>
<dbReference type="PANTHER" id="PTHR19849:SF0">
    <property type="entry name" value="PHOSPHOLIPASE A-2-ACTIVATING PROTEIN"/>
    <property type="match status" value="1"/>
</dbReference>
<dbReference type="InterPro" id="IPR036322">
    <property type="entry name" value="WD40_repeat_dom_sf"/>
</dbReference>
<keyword evidence="3" id="KW-0677">Repeat</keyword>
<dbReference type="EMBL" id="JAKLMC020000022">
    <property type="protein sequence ID" value="KAK5951042.1"/>
    <property type="molecule type" value="Genomic_DNA"/>
</dbReference>
<dbReference type="Gene3D" id="2.130.10.10">
    <property type="entry name" value="YVTN repeat-like/Quinoprotein amine dehydrogenase"/>
    <property type="match status" value="2"/>
</dbReference>
<dbReference type="GO" id="GO:0010992">
    <property type="term" value="P:ubiquitin recycling"/>
    <property type="evidence" value="ECO:0007669"/>
    <property type="project" value="TreeGrafter"/>
</dbReference>
<dbReference type="GO" id="GO:0005634">
    <property type="term" value="C:nucleus"/>
    <property type="evidence" value="ECO:0007669"/>
    <property type="project" value="TreeGrafter"/>
</dbReference>
<dbReference type="PROSITE" id="PS50082">
    <property type="entry name" value="WD_REPEATS_2"/>
    <property type="match status" value="2"/>
</dbReference>
<dbReference type="AlphaFoldDB" id="A0AAN8EHP4"/>
<dbReference type="FunFam" id="2.130.10.10:FF:001196">
    <property type="entry name" value="WD repeat protein (AFU_orthologue AFUA_1G12380)"/>
    <property type="match status" value="1"/>
</dbReference>
<evidence type="ECO:0000313" key="6">
    <source>
        <dbReference type="Proteomes" id="UP001316803"/>
    </source>
</evidence>
<evidence type="ECO:0008006" key="7">
    <source>
        <dbReference type="Google" id="ProtNLM"/>
    </source>
</evidence>
<dbReference type="SUPFAM" id="SSF50978">
    <property type="entry name" value="WD40 repeat-like"/>
    <property type="match status" value="1"/>
</dbReference>
<proteinExistence type="predicted"/>
<dbReference type="SMART" id="SM00320">
    <property type="entry name" value="WD40"/>
    <property type="match status" value="3"/>
</dbReference>
<accession>A0AAN8EHP4</accession>
<dbReference type="GO" id="GO:0043130">
    <property type="term" value="F:ubiquitin binding"/>
    <property type="evidence" value="ECO:0007669"/>
    <property type="project" value="TreeGrafter"/>
</dbReference>
<feature type="repeat" description="WD" evidence="4">
    <location>
        <begin position="315"/>
        <end position="346"/>
    </location>
</feature>
<feature type="repeat" description="WD" evidence="4">
    <location>
        <begin position="273"/>
        <end position="314"/>
    </location>
</feature>
<evidence type="ECO:0000256" key="3">
    <source>
        <dbReference type="ARBA" id="ARBA00022737"/>
    </source>
</evidence>
<dbReference type="PANTHER" id="PTHR19849">
    <property type="entry name" value="PHOSPHOLIPASE A-2-ACTIVATING PROTEIN"/>
    <property type="match status" value="1"/>
</dbReference>
<evidence type="ECO:0000256" key="4">
    <source>
        <dbReference type="PROSITE-ProRule" id="PRU00221"/>
    </source>
</evidence>
<sequence>MSVSTNADHFFQTSTSLAERDRKQRKANNTLGDPIKFPSKLLAIAVSQQLDTSGHSALVAQADGSVSTANILSGEVARIGRNAQAPMTCVASYAGRVSLDNDATTRSIFAGGWDKHITRFTLGQEGHASVSQSSFKAHMDFLKCLLVAQTPDKHMIVLSGGADGDINIWTLEGQRLACLRPQSRGIECIALDPFSSPEAPRIFFSTSQREIYNFTLPDSSAITGAIKISEPIVQHETSVYKLEFDDDGDLWTASADKTAKRLIRENDFIADTTLTHPDFVRDIVVYGPSSLAITACRDEEIRVWNTGTSQLMHVFSGHFEEVTALALNGSTLLSVSIDATLRRWSLAPQDLKKAIDEAKNPVLLEQEPEPKNDFGGLTAEEEAELQALMEEEESETLEKMAMDEQ</sequence>
<keyword evidence="2 4" id="KW-0853">WD repeat</keyword>
<dbReference type="Pfam" id="PF00400">
    <property type="entry name" value="WD40"/>
    <property type="match status" value="2"/>
</dbReference>
<organism evidence="5 6">
    <name type="scientific">Knufia fluminis</name>
    <dbReference type="NCBI Taxonomy" id="191047"/>
    <lineage>
        <taxon>Eukaryota</taxon>
        <taxon>Fungi</taxon>
        <taxon>Dikarya</taxon>
        <taxon>Ascomycota</taxon>
        <taxon>Pezizomycotina</taxon>
        <taxon>Eurotiomycetes</taxon>
        <taxon>Chaetothyriomycetidae</taxon>
        <taxon>Chaetothyriales</taxon>
        <taxon>Trichomeriaceae</taxon>
        <taxon>Knufia</taxon>
    </lineage>
</organism>
<evidence type="ECO:0000256" key="1">
    <source>
        <dbReference type="ARBA" id="ARBA00022490"/>
    </source>
</evidence>
<reference evidence="5 6" key="1">
    <citation type="submission" date="2022-12" db="EMBL/GenBank/DDBJ databases">
        <title>Genomic features and morphological characterization of a novel Knufia sp. strain isolated from spacecraft assembly facility.</title>
        <authorList>
            <person name="Teixeira M."/>
            <person name="Chander A.M."/>
            <person name="Stajich J.E."/>
            <person name="Venkateswaran K."/>
        </authorList>
    </citation>
    <scope>NUCLEOTIDE SEQUENCE [LARGE SCALE GENOMIC DNA]</scope>
    <source>
        <strain evidence="5 6">FJI-L2-BK-P2</strain>
    </source>
</reference>
<evidence type="ECO:0000313" key="5">
    <source>
        <dbReference type="EMBL" id="KAK5951042.1"/>
    </source>
</evidence>
<evidence type="ECO:0000256" key="2">
    <source>
        <dbReference type="ARBA" id="ARBA00022574"/>
    </source>
</evidence>
<comment type="caution">
    <text evidence="5">The sequence shown here is derived from an EMBL/GenBank/DDBJ whole genome shotgun (WGS) entry which is preliminary data.</text>
</comment>
<gene>
    <name evidence="5" type="ORF">OHC33_007795</name>
</gene>
<keyword evidence="1" id="KW-0963">Cytoplasm</keyword>
<dbReference type="GO" id="GO:0043161">
    <property type="term" value="P:proteasome-mediated ubiquitin-dependent protein catabolic process"/>
    <property type="evidence" value="ECO:0007669"/>
    <property type="project" value="TreeGrafter"/>
</dbReference>
<name>A0AAN8EHP4_9EURO</name>
<keyword evidence="6" id="KW-1185">Reference proteome</keyword>
<protein>
    <recommendedName>
        <fullName evidence="7">WD40 repeat-like protein</fullName>
    </recommendedName>
</protein>
<dbReference type="Proteomes" id="UP001316803">
    <property type="component" value="Unassembled WGS sequence"/>
</dbReference>
<dbReference type="InterPro" id="IPR001680">
    <property type="entry name" value="WD40_rpt"/>
</dbReference>
<dbReference type="InterPro" id="IPR015943">
    <property type="entry name" value="WD40/YVTN_repeat-like_dom_sf"/>
</dbReference>